<dbReference type="PANTHER" id="PTHR46350:SF2">
    <property type="entry name" value="RAS LIKE FAMILY 10 MEMBER B"/>
    <property type="match status" value="1"/>
</dbReference>
<feature type="transmembrane region" description="Helical" evidence="2">
    <location>
        <begin position="12"/>
        <end position="40"/>
    </location>
</feature>
<protein>
    <submittedName>
        <fullName evidence="3">Ras-like protein family member 10B</fullName>
    </submittedName>
</protein>
<dbReference type="InterPro" id="IPR001806">
    <property type="entry name" value="Small_GTPase"/>
</dbReference>
<sequence>MAERTQQLESRFSFLHFSCVALGVLGVAVAVVVVAPTILLPDRPTHMVSCLLFAYGVIEDIVFNAEVELLGVEDARLPLCAVLRELCTPPASHRLLARSPPWEEILCVCGIPSLLLLHYTVQPSRVLSLGDQRKDVVAALACAHPYECKSNSEGIPQTHKISSHGGDRASNLCEAGGVQSSLKTAQRGKRASSTPKKLYFRIENNVFYDPVSEKQTGHHVRWAIRKKDRGCYNNDSNSNTKDTKSNTREVEKRESRFKLLCAFRHAANLNAMVEMAASDPILTARHLSDDGTARLASWIVSEATPRPIKPKPRESASWMANVRAWTKAATCGRSGIVEGGRWKEAPKQESVKTSKTQPKWRLDLSHVKSNLSTFRLAPLQTAPPTPANVKTLPVRTNVSAEIHCESSEELGYASSDMPPPDLPRNPFESVIINIPVLGFRRCGKTSLLNSLVQTGPTASTTSSTRAPTYYYPMVVFNYQVFHFRLIDCPMMLQNFPLSTLDAWTDFRGWGLHVADFFILVFDITCELSFQYMKLLREQILATNMDVPMVIVANKIDLLKTSSSTGTSHHSLTATPPSLQRLGKHNSRVFSRNHLDGRANSGDGIYASCPSHISLLPHTPTPIGLSHKMAFRRDVTLLVKKHWKGCVLVECSALYNFNTLAILREVLRFVQYRQCSQKLSTAQTAQAVWQRNQCRIL</sequence>
<dbReference type="SUPFAM" id="SSF52540">
    <property type="entry name" value="P-loop containing nucleoside triphosphate hydrolases"/>
    <property type="match status" value="1"/>
</dbReference>
<dbReference type="Proteomes" id="UP001651158">
    <property type="component" value="Unassembled WGS sequence"/>
</dbReference>
<keyword evidence="2" id="KW-0472">Membrane</keyword>
<feature type="region of interest" description="Disordered" evidence="1">
    <location>
        <begin position="231"/>
        <end position="250"/>
    </location>
</feature>
<evidence type="ECO:0000256" key="1">
    <source>
        <dbReference type="SAM" id="MobiDB-lite"/>
    </source>
</evidence>
<accession>A0ABR4QT10</accession>
<name>A0ABR4QT10_9CEST</name>
<keyword evidence="2" id="KW-0812">Transmembrane</keyword>
<feature type="compositionally biased region" description="Basic and acidic residues" evidence="1">
    <location>
        <begin position="241"/>
        <end position="250"/>
    </location>
</feature>
<keyword evidence="2" id="KW-1133">Transmembrane helix</keyword>
<dbReference type="PANTHER" id="PTHR46350">
    <property type="entry name" value="RAS LIKE FAMILY 10 MEMBER B-RELATED"/>
    <property type="match status" value="1"/>
</dbReference>
<dbReference type="InterPro" id="IPR027417">
    <property type="entry name" value="P-loop_NTPase"/>
</dbReference>
<comment type="caution">
    <text evidence="3">The sequence shown here is derived from an EMBL/GenBank/DDBJ whole genome shotgun (WGS) entry which is preliminary data.</text>
</comment>
<dbReference type="Pfam" id="PF00071">
    <property type="entry name" value="Ras"/>
    <property type="match status" value="1"/>
</dbReference>
<evidence type="ECO:0000313" key="4">
    <source>
        <dbReference type="Proteomes" id="UP001651158"/>
    </source>
</evidence>
<gene>
    <name evidence="3" type="ORF">TcWFU_007603</name>
</gene>
<dbReference type="Gene3D" id="3.40.50.300">
    <property type="entry name" value="P-loop containing nucleotide triphosphate hydrolases"/>
    <property type="match status" value="1"/>
</dbReference>
<proteinExistence type="predicted"/>
<organism evidence="3 4">
    <name type="scientific">Taenia crassiceps</name>
    <dbReference type="NCBI Taxonomy" id="6207"/>
    <lineage>
        <taxon>Eukaryota</taxon>
        <taxon>Metazoa</taxon>
        <taxon>Spiralia</taxon>
        <taxon>Lophotrochozoa</taxon>
        <taxon>Platyhelminthes</taxon>
        <taxon>Cestoda</taxon>
        <taxon>Eucestoda</taxon>
        <taxon>Cyclophyllidea</taxon>
        <taxon>Taeniidae</taxon>
        <taxon>Taenia</taxon>
    </lineage>
</organism>
<reference evidence="3 4" key="1">
    <citation type="journal article" date="2022" name="Front. Cell. Infect. Microbiol.">
        <title>The Genomes of Two Strains of Taenia crassiceps the Animal Model for the Study of Human Cysticercosis.</title>
        <authorList>
            <person name="Bobes R.J."/>
            <person name="Estrada K."/>
            <person name="Rios-Valencia D.G."/>
            <person name="Calderon-Gallegos A."/>
            <person name="de la Torre P."/>
            <person name="Carrero J.C."/>
            <person name="Sanchez-Flores A."/>
            <person name="Laclette J.P."/>
        </authorList>
    </citation>
    <scope>NUCLEOTIDE SEQUENCE [LARGE SCALE GENOMIC DNA]</scope>
    <source>
        <strain evidence="3">WFUcys</strain>
    </source>
</reference>
<evidence type="ECO:0000256" key="2">
    <source>
        <dbReference type="SAM" id="Phobius"/>
    </source>
</evidence>
<keyword evidence="4" id="KW-1185">Reference proteome</keyword>
<dbReference type="InterPro" id="IPR052661">
    <property type="entry name" value="Ras-like_GTPase_Reg"/>
</dbReference>
<evidence type="ECO:0000313" key="3">
    <source>
        <dbReference type="EMBL" id="KAL5112555.1"/>
    </source>
</evidence>
<dbReference type="EMBL" id="JAKROA010000001">
    <property type="protein sequence ID" value="KAL5112555.1"/>
    <property type="molecule type" value="Genomic_DNA"/>
</dbReference>